<keyword evidence="1" id="KW-0175">Coiled coil</keyword>
<proteinExistence type="predicted"/>
<feature type="coiled-coil region" evidence="1">
    <location>
        <begin position="117"/>
        <end position="144"/>
    </location>
</feature>
<comment type="caution">
    <text evidence="3">The sequence shown here is derived from an EMBL/GenBank/DDBJ whole genome shotgun (WGS) entry which is preliminary data.</text>
</comment>
<evidence type="ECO:0000313" key="3">
    <source>
        <dbReference type="EMBL" id="KAL1513505.1"/>
    </source>
</evidence>
<protein>
    <submittedName>
        <fullName evidence="3">Uncharacterized protein</fullName>
    </submittedName>
</protein>
<dbReference type="EMBL" id="JBDJPC010000002">
    <property type="protein sequence ID" value="KAL1513505.1"/>
    <property type="molecule type" value="Genomic_DNA"/>
</dbReference>
<dbReference type="Proteomes" id="UP001566132">
    <property type="component" value="Unassembled WGS sequence"/>
</dbReference>
<feature type="coiled-coil region" evidence="1">
    <location>
        <begin position="57"/>
        <end position="84"/>
    </location>
</feature>
<evidence type="ECO:0000256" key="1">
    <source>
        <dbReference type="SAM" id="Coils"/>
    </source>
</evidence>
<reference evidence="3 4" key="1">
    <citation type="submission" date="2024-05" db="EMBL/GenBank/DDBJ databases">
        <title>Genetic variation in Jamaican populations of the coffee berry borer (Hypothenemus hampei).</title>
        <authorList>
            <person name="Errbii M."/>
            <person name="Myrie A."/>
        </authorList>
    </citation>
    <scope>NUCLEOTIDE SEQUENCE [LARGE SCALE GENOMIC DNA]</scope>
    <source>
        <strain evidence="3">JA-Hopewell-2020-01-JO</strain>
        <tissue evidence="3">Whole body</tissue>
    </source>
</reference>
<evidence type="ECO:0000313" key="4">
    <source>
        <dbReference type="Proteomes" id="UP001566132"/>
    </source>
</evidence>
<sequence>MQFVQNIMDNYIFKSLIIDKGTTNTKLNLSNKNHVDHQQGGSGDFSLGKAKEMNFSEKNFNKQLQNAKTLVRSLEDEIAESKLDICYLHDHIYQAEETFPKRWETYNKLKDLYKKHTEALSMELKKWKRRNERFDKEMIELEQRIGSWQCIIERAKEMQIQEEYMFE</sequence>
<organism evidence="3 4">
    <name type="scientific">Hypothenemus hampei</name>
    <name type="common">Coffee berry borer</name>
    <dbReference type="NCBI Taxonomy" id="57062"/>
    <lineage>
        <taxon>Eukaryota</taxon>
        <taxon>Metazoa</taxon>
        <taxon>Ecdysozoa</taxon>
        <taxon>Arthropoda</taxon>
        <taxon>Hexapoda</taxon>
        <taxon>Insecta</taxon>
        <taxon>Pterygota</taxon>
        <taxon>Neoptera</taxon>
        <taxon>Endopterygota</taxon>
        <taxon>Coleoptera</taxon>
        <taxon>Polyphaga</taxon>
        <taxon>Cucujiformia</taxon>
        <taxon>Curculionidae</taxon>
        <taxon>Scolytinae</taxon>
        <taxon>Hypothenemus</taxon>
    </lineage>
</organism>
<name>A0ABD1F7F6_HYPHA</name>
<keyword evidence="4" id="KW-1185">Reference proteome</keyword>
<evidence type="ECO:0000256" key="2">
    <source>
        <dbReference type="SAM" id="MobiDB-lite"/>
    </source>
</evidence>
<gene>
    <name evidence="3" type="ORF">ABEB36_002909</name>
</gene>
<accession>A0ABD1F7F6</accession>
<dbReference type="AlphaFoldDB" id="A0ABD1F7F6"/>
<feature type="region of interest" description="Disordered" evidence="2">
    <location>
        <begin position="29"/>
        <end position="48"/>
    </location>
</feature>